<organism evidence="1 2">
    <name type="scientific">Marinicella pacifica</name>
    <dbReference type="NCBI Taxonomy" id="1171543"/>
    <lineage>
        <taxon>Bacteria</taxon>
        <taxon>Pseudomonadati</taxon>
        <taxon>Pseudomonadota</taxon>
        <taxon>Gammaproteobacteria</taxon>
        <taxon>Lysobacterales</taxon>
        <taxon>Marinicellaceae</taxon>
        <taxon>Marinicella</taxon>
    </lineage>
</organism>
<protein>
    <recommendedName>
        <fullName evidence="3">CAP domain-containing protein</fullName>
    </recommendedName>
</protein>
<dbReference type="InterPro" id="IPR035940">
    <property type="entry name" value="CAP_sf"/>
</dbReference>
<dbReference type="EMBL" id="BMEO01000004">
    <property type="protein sequence ID" value="GGF93067.1"/>
    <property type="molecule type" value="Genomic_DNA"/>
</dbReference>
<evidence type="ECO:0008006" key="3">
    <source>
        <dbReference type="Google" id="ProtNLM"/>
    </source>
</evidence>
<reference evidence="1" key="1">
    <citation type="journal article" date="2014" name="Int. J. Syst. Evol. Microbiol.">
        <title>Complete genome sequence of Corynebacterium casei LMG S-19264T (=DSM 44701T), isolated from a smear-ripened cheese.</title>
        <authorList>
            <consortium name="US DOE Joint Genome Institute (JGI-PGF)"/>
            <person name="Walter F."/>
            <person name="Albersmeier A."/>
            <person name="Kalinowski J."/>
            <person name="Ruckert C."/>
        </authorList>
    </citation>
    <scope>NUCLEOTIDE SEQUENCE</scope>
    <source>
        <strain evidence="1">CGMCC 1.12181</strain>
    </source>
</reference>
<dbReference type="AlphaFoldDB" id="A0A917CMZ4"/>
<gene>
    <name evidence="1" type="ORF">GCM10011365_12900</name>
</gene>
<sequence length="139" mass="16325">MHNIGRLSPNQNLQKNGYPLSKDYSTIGNQVEAIAAGNKYAHETFEQLLNSENHRHLLLGQQLFYQYQNELGVAYVRETKSPYDYYWVIYIADHDHRPKPESELTVISEFKLDLPEYKTSIRERHRQSRAGRPLMTTDQ</sequence>
<dbReference type="Gene3D" id="3.40.33.10">
    <property type="entry name" value="CAP"/>
    <property type="match status" value="1"/>
</dbReference>
<evidence type="ECO:0000313" key="1">
    <source>
        <dbReference type="EMBL" id="GGF93067.1"/>
    </source>
</evidence>
<proteinExistence type="predicted"/>
<evidence type="ECO:0000313" key="2">
    <source>
        <dbReference type="Proteomes" id="UP000605253"/>
    </source>
</evidence>
<accession>A0A917CMZ4</accession>
<comment type="caution">
    <text evidence="1">The sequence shown here is derived from an EMBL/GenBank/DDBJ whole genome shotgun (WGS) entry which is preliminary data.</text>
</comment>
<name>A0A917CMZ4_9GAMM</name>
<dbReference type="Proteomes" id="UP000605253">
    <property type="component" value="Unassembled WGS sequence"/>
</dbReference>
<keyword evidence="2" id="KW-1185">Reference proteome</keyword>
<reference evidence="1" key="2">
    <citation type="submission" date="2020-09" db="EMBL/GenBank/DDBJ databases">
        <authorList>
            <person name="Sun Q."/>
            <person name="Zhou Y."/>
        </authorList>
    </citation>
    <scope>NUCLEOTIDE SEQUENCE</scope>
    <source>
        <strain evidence="1">CGMCC 1.12181</strain>
    </source>
</reference>